<reference evidence="3" key="1">
    <citation type="journal article" date="2019" name="Int. J. Syst. Evol. Microbiol.">
        <title>The Global Catalogue of Microorganisms (GCM) 10K type strain sequencing project: providing services to taxonomists for standard genome sequencing and annotation.</title>
        <authorList>
            <consortium name="The Broad Institute Genomics Platform"/>
            <consortium name="The Broad Institute Genome Sequencing Center for Infectious Disease"/>
            <person name="Wu L."/>
            <person name="Ma J."/>
        </authorList>
    </citation>
    <scope>NUCLEOTIDE SEQUENCE [LARGE SCALE GENOMIC DNA]</scope>
    <source>
        <strain evidence="3">CCUG 59685</strain>
    </source>
</reference>
<dbReference type="Gene3D" id="3.40.1350.10">
    <property type="match status" value="1"/>
</dbReference>
<dbReference type="GO" id="GO:0004519">
    <property type="term" value="F:endonuclease activity"/>
    <property type="evidence" value="ECO:0007669"/>
    <property type="project" value="UniProtKB-KW"/>
</dbReference>
<dbReference type="InterPro" id="IPR049050">
    <property type="entry name" value="nSTAND3"/>
</dbReference>
<name>A0ABW3GHN8_9PROT</name>
<dbReference type="InterPro" id="IPR007560">
    <property type="entry name" value="Restrct_endonuc_IV_Mrr"/>
</dbReference>
<dbReference type="Proteomes" id="UP001597106">
    <property type="component" value="Unassembled WGS sequence"/>
</dbReference>
<keyword evidence="2" id="KW-0540">Nuclease</keyword>
<dbReference type="InterPro" id="IPR003593">
    <property type="entry name" value="AAA+_ATPase"/>
</dbReference>
<proteinExistence type="predicted"/>
<evidence type="ECO:0000313" key="2">
    <source>
        <dbReference type="EMBL" id="MFD0928169.1"/>
    </source>
</evidence>
<dbReference type="InterPro" id="IPR027417">
    <property type="entry name" value="P-loop_NTPase"/>
</dbReference>
<evidence type="ECO:0000313" key="3">
    <source>
        <dbReference type="Proteomes" id="UP001597106"/>
    </source>
</evidence>
<dbReference type="RefSeq" id="WP_379073340.1">
    <property type="nucleotide sequence ID" value="NZ_JBHTJW010000001.1"/>
</dbReference>
<keyword evidence="3" id="KW-1185">Reference proteome</keyword>
<dbReference type="Pfam" id="PF20720">
    <property type="entry name" value="nSTAND3"/>
    <property type="match status" value="1"/>
</dbReference>
<dbReference type="Pfam" id="PF04471">
    <property type="entry name" value="Mrr_cat"/>
    <property type="match status" value="1"/>
</dbReference>
<dbReference type="SUPFAM" id="SSF52540">
    <property type="entry name" value="P-loop containing nucleoside triphosphate hydrolases"/>
    <property type="match status" value="1"/>
</dbReference>
<comment type="caution">
    <text evidence="2">The sequence shown here is derived from an EMBL/GenBank/DDBJ whole genome shotgun (WGS) entry which is preliminary data.</text>
</comment>
<accession>A0ABW3GHN8</accession>
<dbReference type="Gene3D" id="3.40.50.300">
    <property type="entry name" value="P-loop containing nucleotide triphosphate hydrolases"/>
    <property type="match status" value="1"/>
</dbReference>
<protein>
    <submittedName>
        <fullName evidence="2">Restriction endonuclease</fullName>
        <ecNumber evidence="2">3.1.21.-</ecNumber>
    </submittedName>
</protein>
<keyword evidence="2" id="KW-0378">Hydrolase</keyword>
<gene>
    <name evidence="2" type="ORF">ACFQ1T_00115</name>
</gene>
<evidence type="ECO:0000259" key="1">
    <source>
        <dbReference type="SMART" id="SM00382"/>
    </source>
</evidence>
<dbReference type="InterPro" id="IPR011856">
    <property type="entry name" value="tRNA_endonuc-like_dom_sf"/>
</dbReference>
<feature type="domain" description="AAA+ ATPase" evidence="1">
    <location>
        <begin position="192"/>
        <end position="312"/>
    </location>
</feature>
<dbReference type="EMBL" id="JBHTJW010000001">
    <property type="protein sequence ID" value="MFD0928169.1"/>
    <property type="molecule type" value="Genomic_DNA"/>
</dbReference>
<keyword evidence="2" id="KW-0255">Endonuclease</keyword>
<organism evidence="2 3">
    <name type="scientific">Methylophilus glucosoxydans</name>
    <dbReference type="NCBI Taxonomy" id="752553"/>
    <lineage>
        <taxon>Bacteria</taxon>
        <taxon>Pseudomonadati</taxon>
        <taxon>Pseudomonadota</taxon>
        <taxon>Betaproteobacteria</taxon>
        <taxon>Nitrosomonadales</taxon>
        <taxon>Methylophilaceae</taxon>
        <taxon>Methylophilus</taxon>
    </lineage>
</organism>
<sequence>MSTTYDFQSLSPEDFERLSRDLLAAEWNLPIETFRPGRDKGIDARYYHPISGELVIIQCKRYQPSAFSQLKNKMNDSELPKIEKLKPTRYVLLTAVSFAVGQKDELFELIKPWCKTPSDILGSSEINGLLVKHPNVVRAHFKLWLSSTVVLELIQNANIWNRTKATLQEIERELCRFVIHDGFAQASEILETHKHCIIVGLPGIGKTTMAKILLSQYVTYGYEAVVVSGDVEEVWSVATEAVDGSKKLVILYDDFLGQISFEHLKFEKNEEHRFLQLLKLVKNNNNLRFILTTREYILADAKRQHAVLEKAGPDLEQFTLTLEHYSKVSRARILFNHLFFSDLPKSRLEAIVNSKVYNDIIQHENYNPRTVESICQNSNFKSLSDSEYIERIGIEFNDPSLIWDHAFRTDIHPNSRTLLYILWTFGEYATLTALKKSFSKMVTSSLSDSHSDLFSRAIKELDGNFISSERIGFIGNTSIHDLKISYQNPSIRDYIDKRIHDDLDTRIMVCKSCVTFLQVQEIYEQTRANLTEHQVIDKQLYEFALQFIEAEDYSIVYMYGEPKFLGNRDRKRSERLGLLVQIGDSFDEHQRNFAILDSWIFSSDNLFEMMNWGSFQNISALVSILLNSPSLNDEKRLQFKKSFEVAIVEYLNSRDSVFELDNALYFLKENSGVFDTSSFNPYKKIEDIVKEIGDTPRERISITTIEDEVTALDSCKQILGEDFDHEFGVLNGLLDSMYEFSQSEEDFNDEMNTLTSEDIEKDFDIDKYFSGLISY</sequence>
<dbReference type="SMART" id="SM00382">
    <property type="entry name" value="AAA"/>
    <property type="match status" value="1"/>
</dbReference>
<dbReference type="EC" id="3.1.21.-" evidence="2"/>
<dbReference type="GO" id="GO:0016787">
    <property type="term" value="F:hydrolase activity"/>
    <property type="evidence" value="ECO:0007669"/>
    <property type="project" value="UniProtKB-KW"/>
</dbReference>